<dbReference type="InterPro" id="IPR051010">
    <property type="entry name" value="BCAA_transport"/>
</dbReference>
<dbReference type="Proteomes" id="UP000501648">
    <property type="component" value="Chromosome"/>
</dbReference>
<dbReference type="CDD" id="cd06342">
    <property type="entry name" value="PBP1_ABC_LIVBP-like"/>
    <property type="match status" value="1"/>
</dbReference>
<evidence type="ECO:0000313" key="4">
    <source>
        <dbReference type="EMBL" id="QJQ02945.1"/>
    </source>
</evidence>
<protein>
    <submittedName>
        <fullName evidence="4">Branched-chain amino acid ABC transporter substrate-binding protein</fullName>
    </submittedName>
</protein>
<dbReference type="InterPro" id="IPR028081">
    <property type="entry name" value="Leu-bd"/>
</dbReference>
<dbReference type="EMBL" id="CP008956">
    <property type="protein sequence ID" value="QJQ02945.1"/>
    <property type="molecule type" value="Genomic_DNA"/>
</dbReference>
<dbReference type="InterPro" id="IPR028082">
    <property type="entry name" value="Peripla_BP_I"/>
</dbReference>
<gene>
    <name evidence="4" type="ORF">C798_22780</name>
</gene>
<keyword evidence="2" id="KW-0732">Signal</keyword>
<organism evidence="4 5">
    <name type="scientific">Herbaspirillum rubrisubalbicans Os34</name>
    <dbReference type="NCBI Taxonomy" id="1235827"/>
    <lineage>
        <taxon>Bacteria</taxon>
        <taxon>Pseudomonadati</taxon>
        <taxon>Pseudomonadota</taxon>
        <taxon>Betaproteobacteria</taxon>
        <taxon>Burkholderiales</taxon>
        <taxon>Oxalobacteraceae</taxon>
        <taxon>Herbaspirillum</taxon>
    </lineage>
</organism>
<dbReference type="PANTHER" id="PTHR30483">
    <property type="entry name" value="LEUCINE-SPECIFIC-BINDING PROTEIN"/>
    <property type="match status" value="1"/>
</dbReference>
<dbReference type="AlphaFoldDB" id="A0A6M3ZW96"/>
<dbReference type="Gene3D" id="3.40.50.2300">
    <property type="match status" value="2"/>
</dbReference>
<accession>A0A6M3ZW96</accession>
<dbReference type="Pfam" id="PF13458">
    <property type="entry name" value="Peripla_BP_6"/>
    <property type="match status" value="1"/>
</dbReference>
<comment type="similarity">
    <text evidence="1">Belongs to the leucine-binding protein family.</text>
</comment>
<dbReference type="PANTHER" id="PTHR30483:SF6">
    <property type="entry name" value="PERIPLASMIC BINDING PROTEIN OF ABC TRANSPORTER FOR NATURAL AMINO ACIDS"/>
    <property type="match status" value="1"/>
</dbReference>
<reference evidence="4 5" key="1">
    <citation type="journal article" date="2012" name="J. Bacteriol.">
        <title>Genome sequence of the pathogenic Herbaspirillum seropedicae strain Os34, isolated from rice roots.</title>
        <authorList>
            <person name="Ye W."/>
            <person name="Ye S."/>
            <person name="Liu J."/>
            <person name="Chang S."/>
            <person name="Chen M."/>
            <person name="Zhu B."/>
            <person name="Guo L."/>
            <person name="An Q."/>
        </authorList>
    </citation>
    <scope>NUCLEOTIDE SEQUENCE [LARGE SCALE GENOMIC DNA]</scope>
    <source>
        <strain evidence="4 5">Os34</strain>
    </source>
</reference>
<sequence length="375" mass="41227">MTLIIALWLPCTMTPARSEQLRYVTLGLSAWLTQPIVQSAWHGAEMAVDDANALAAKKKSSYRFRLLAQDDQGTANFGVNVAHYFIKEKVAGILGPWSSDAAMATAELYEAAHIPQIGFTASTSQWTNQGHRMPFRVVGSTSELSAALAEVVKRTLGGKRVFVIHNDTVFSNAVSDELISRLGKQAGTTTMRYLVGRRSTDFNAAIKAASQYQADVVVFLALFPQAAAFLDEARRARLEARLLLLGGATRLSLGEVDLSQAYALEYEVPRTHCPRWKSFTQAYTKRFNEPPSTYSYYAYDAASVLIAAILQSDSTDGERIAATLRTMHHAGLNGTISFAPNGAHAQPRFTLYQYQQQWRQVGVLPLGAVHNEKCS</sequence>
<evidence type="ECO:0000259" key="3">
    <source>
        <dbReference type="Pfam" id="PF13458"/>
    </source>
</evidence>
<name>A0A6M3ZW96_9BURK</name>
<dbReference type="SUPFAM" id="SSF53822">
    <property type="entry name" value="Periplasmic binding protein-like I"/>
    <property type="match status" value="1"/>
</dbReference>
<feature type="domain" description="Leucine-binding protein" evidence="3">
    <location>
        <begin position="36"/>
        <end position="355"/>
    </location>
</feature>
<proteinExistence type="inferred from homology"/>
<evidence type="ECO:0000313" key="5">
    <source>
        <dbReference type="Proteomes" id="UP000501648"/>
    </source>
</evidence>
<evidence type="ECO:0000256" key="2">
    <source>
        <dbReference type="ARBA" id="ARBA00022729"/>
    </source>
</evidence>
<evidence type="ECO:0000256" key="1">
    <source>
        <dbReference type="ARBA" id="ARBA00010062"/>
    </source>
</evidence>